<dbReference type="AlphaFoldDB" id="A0A5J4Q7P0"/>
<name>A0A5J4Q7P0_9ZZZZ</name>
<dbReference type="EC" id="3.2.1.23" evidence="5"/>
<dbReference type="GO" id="GO:0004565">
    <property type="term" value="F:beta-galactosidase activity"/>
    <property type="evidence" value="ECO:0007669"/>
    <property type="project" value="UniProtKB-EC"/>
</dbReference>
<gene>
    <name evidence="5" type="ORF">EZS27_033099</name>
</gene>
<protein>
    <submittedName>
        <fullName evidence="5">Beta-galactosidase</fullName>
        <ecNumber evidence="5">3.2.1.23</ecNumber>
    </submittedName>
</protein>
<dbReference type="SUPFAM" id="SSF75005">
    <property type="entry name" value="Arabinanase/levansucrase/invertase"/>
    <property type="match status" value="1"/>
</dbReference>
<dbReference type="PANTHER" id="PTHR43301">
    <property type="entry name" value="ARABINAN ENDO-1,5-ALPHA-L-ARABINOSIDASE"/>
    <property type="match status" value="1"/>
</dbReference>
<dbReference type="InterPro" id="IPR006710">
    <property type="entry name" value="Glyco_hydro_43"/>
</dbReference>
<comment type="caution">
    <text evidence="5">The sequence shown here is derived from an EMBL/GenBank/DDBJ whole genome shotgun (WGS) entry which is preliminary data.</text>
</comment>
<evidence type="ECO:0000256" key="2">
    <source>
        <dbReference type="ARBA" id="ARBA00009865"/>
    </source>
</evidence>
<dbReference type="InterPro" id="IPR023296">
    <property type="entry name" value="Glyco_hydro_beta-prop_sf"/>
</dbReference>
<proteinExistence type="inferred from homology"/>
<sequence>MKKTTLLLVFAFSIVASLFAQSKVYLFSYFLENGKDGLHLAYSYDGLKWEALHKGNSLLTPEVGKDKLMRDPSICRAPDGTFHLVWTSSWTDRIIGYASSKDLIHWSEQKAIPVMMHEPEAQNCWAPELFYDEPSQTYYIFWATTIPKRHEEVTTSESEKGHNHRIYHVTTKDFRTFSETKMFFNPDFSVIDAAIIKDNNGELIMIVKNENSNPPEKNLRITKTKNIKTGFPTEVSSSITGDYWAEGPSPLIVGEYIYVYFDKYRNHEYGAVRTKDHTTWEDVSNLVSFPKGIRHGTAFTADKKVLDVLLNHND</sequence>
<reference evidence="5" key="1">
    <citation type="submission" date="2019-03" db="EMBL/GenBank/DDBJ databases">
        <title>Single cell metagenomics reveals metabolic interactions within the superorganism composed of flagellate Streblomastix strix and complex community of Bacteroidetes bacteria on its surface.</title>
        <authorList>
            <person name="Treitli S.C."/>
            <person name="Kolisko M."/>
            <person name="Husnik F."/>
            <person name="Keeling P."/>
            <person name="Hampl V."/>
        </authorList>
    </citation>
    <scope>NUCLEOTIDE SEQUENCE</scope>
    <source>
        <strain evidence="5">STM</strain>
    </source>
</reference>
<dbReference type="EMBL" id="SNRY01004814">
    <property type="protein sequence ID" value="KAA6316613.1"/>
    <property type="molecule type" value="Genomic_DNA"/>
</dbReference>
<keyword evidence="3 5" id="KW-0378">Hydrolase</keyword>
<organism evidence="5">
    <name type="scientific">termite gut metagenome</name>
    <dbReference type="NCBI Taxonomy" id="433724"/>
    <lineage>
        <taxon>unclassified sequences</taxon>
        <taxon>metagenomes</taxon>
        <taxon>organismal metagenomes</taxon>
    </lineage>
</organism>
<evidence type="ECO:0000256" key="3">
    <source>
        <dbReference type="ARBA" id="ARBA00022801"/>
    </source>
</evidence>
<evidence type="ECO:0000313" key="5">
    <source>
        <dbReference type="EMBL" id="KAA6316613.1"/>
    </source>
</evidence>
<dbReference type="GO" id="GO:0005975">
    <property type="term" value="P:carbohydrate metabolic process"/>
    <property type="evidence" value="ECO:0007669"/>
    <property type="project" value="InterPro"/>
</dbReference>
<dbReference type="InterPro" id="IPR050727">
    <property type="entry name" value="GH43_arabinanases"/>
</dbReference>
<comment type="similarity">
    <text evidence="2">Belongs to the glycosyl hydrolase 43 family.</text>
</comment>
<evidence type="ECO:0000256" key="1">
    <source>
        <dbReference type="ARBA" id="ARBA00004834"/>
    </source>
</evidence>
<dbReference type="Pfam" id="PF04616">
    <property type="entry name" value="Glyco_hydro_43"/>
    <property type="match status" value="1"/>
</dbReference>
<dbReference type="PANTHER" id="PTHR43301:SF3">
    <property type="entry name" value="ARABINAN ENDO-1,5-ALPHA-L-ARABINOSIDASE A-RELATED"/>
    <property type="match status" value="1"/>
</dbReference>
<evidence type="ECO:0000256" key="4">
    <source>
        <dbReference type="ARBA" id="ARBA00023295"/>
    </source>
</evidence>
<dbReference type="Gene3D" id="2.115.10.20">
    <property type="entry name" value="Glycosyl hydrolase domain, family 43"/>
    <property type="match status" value="1"/>
</dbReference>
<keyword evidence="4 5" id="KW-0326">Glycosidase</keyword>
<accession>A0A5J4Q7P0</accession>
<comment type="pathway">
    <text evidence="1">Glycan metabolism; L-arabinan degradation.</text>
</comment>
<dbReference type="CDD" id="cd08983">
    <property type="entry name" value="GH43_Bt3655-like"/>
    <property type="match status" value="1"/>
</dbReference>